<gene>
    <name evidence="2" type="ORF">LGQ03_16205</name>
</gene>
<protein>
    <submittedName>
        <fullName evidence="2">CcoQ/FixQ family Cbb3-type cytochrome c oxidase assembly chaperone</fullName>
    </submittedName>
</protein>
<evidence type="ECO:0000256" key="1">
    <source>
        <dbReference type="SAM" id="Phobius"/>
    </source>
</evidence>
<dbReference type="InterPro" id="IPR008621">
    <property type="entry name" value="Cbb3-typ_cyt_oxidase_comp"/>
</dbReference>
<proteinExistence type="predicted"/>
<evidence type="ECO:0000313" key="3">
    <source>
        <dbReference type="Proteomes" id="UP001138961"/>
    </source>
</evidence>
<name>A0ABS8BZA0_9RHOB</name>
<evidence type="ECO:0000313" key="2">
    <source>
        <dbReference type="EMBL" id="MCB5200781.1"/>
    </source>
</evidence>
<keyword evidence="1" id="KW-0472">Membrane</keyword>
<organism evidence="2 3">
    <name type="scientific">Loktanella gaetbuli</name>
    <dbReference type="NCBI Taxonomy" id="2881335"/>
    <lineage>
        <taxon>Bacteria</taxon>
        <taxon>Pseudomonadati</taxon>
        <taxon>Pseudomonadota</taxon>
        <taxon>Alphaproteobacteria</taxon>
        <taxon>Rhodobacterales</taxon>
        <taxon>Roseobacteraceae</taxon>
        <taxon>Loktanella</taxon>
    </lineage>
</organism>
<dbReference type="Pfam" id="PF05545">
    <property type="entry name" value="FixQ"/>
    <property type="match status" value="1"/>
</dbReference>
<sequence length="75" mass="8479">MDTYSFLRELADSWVLLAMFAFFAGAAVWAFWPGLSHAREDASMIPFRNDTAEKSCTNDCAACKCGDEWKDKFNV</sequence>
<comment type="caution">
    <text evidence="2">The sequence shown here is derived from an EMBL/GenBank/DDBJ whole genome shotgun (WGS) entry which is preliminary data.</text>
</comment>
<feature type="transmembrane region" description="Helical" evidence="1">
    <location>
        <begin position="14"/>
        <end position="35"/>
    </location>
</feature>
<keyword evidence="1" id="KW-0812">Transmembrane</keyword>
<dbReference type="RefSeq" id="WP_090159956.1">
    <property type="nucleotide sequence ID" value="NZ_JAJATZ010000012.1"/>
</dbReference>
<keyword evidence="3" id="KW-1185">Reference proteome</keyword>
<dbReference type="EMBL" id="JAJATZ010000012">
    <property type="protein sequence ID" value="MCB5200781.1"/>
    <property type="molecule type" value="Genomic_DNA"/>
</dbReference>
<keyword evidence="1" id="KW-1133">Transmembrane helix</keyword>
<dbReference type="Proteomes" id="UP001138961">
    <property type="component" value="Unassembled WGS sequence"/>
</dbReference>
<accession>A0ABS8BZA0</accession>
<reference evidence="2" key="1">
    <citation type="submission" date="2021-10" db="EMBL/GenBank/DDBJ databases">
        <title>Loktanella gaetbuli sp. nov., isolated from a tidal flat.</title>
        <authorList>
            <person name="Park S."/>
            <person name="Yoon J.-H."/>
        </authorList>
    </citation>
    <scope>NUCLEOTIDE SEQUENCE</scope>
    <source>
        <strain evidence="2">TSTF-M6</strain>
    </source>
</reference>